<evidence type="ECO:0000256" key="7">
    <source>
        <dbReference type="ARBA" id="ARBA00022737"/>
    </source>
</evidence>
<keyword evidence="3" id="KW-1003">Cell membrane</keyword>
<dbReference type="FunFam" id="2.10.25.10:FF:000061">
    <property type="entry name" value="Delta-like protein"/>
    <property type="match status" value="1"/>
</dbReference>
<dbReference type="EMBL" id="JAVRBK010000008">
    <property type="protein sequence ID" value="KAK5640278.1"/>
    <property type="molecule type" value="Genomic_DNA"/>
</dbReference>
<dbReference type="Pfam" id="PF00008">
    <property type="entry name" value="EGF"/>
    <property type="match status" value="2"/>
</dbReference>
<keyword evidence="10" id="KW-0472">Membrane</keyword>
<evidence type="ECO:0000313" key="19">
    <source>
        <dbReference type="Proteomes" id="UP001329430"/>
    </source>
</evidence>
<feature type="domain" description="EGF-like" evidence="17">
    <location>
        <begin position="190"/>
        <end position="231"/>
    </location>
</feature>
<comment type="caution">
    <text evidence="14">Lacks conserved residue(s) required for the propagation of feature annotation.</text>
</comment>
<feature type="domain" description="CUB" evidence="16">
    <location>
        <begin position="973"/>
        <end position="1084"/>
    </location>
</feature>
<evidence type="ECO:0000256" key="9">
    <source>
        <dbReference type="ARBA" id="ARBA00022927"/>
    </source>
</evidence>
<feature type="disulfide bond" evidence="13">
    <location>
        <begin position="622"/>
        <end position="649"/>
    </location>
</feature>
<evidence type="ECO:0000256" key="8">
    <source>
        <dbReference type="ARBA" id="ARBA00022837"/>
    </source>
</evidence>
<evidence type="ECO:0000259" key="16">
    <source>
        <dbReference type="PROSITE" id="PS01180"/>
    </source>
</evidence>
<feature type="disulfide bond" evidence="13">
    <location>
        <begin position="502"/>
        <end position="529"/>
    </location>
</feature>
<feature type="chain" id="PRO_5042855226" description="Cubilin" evidence="15">
    <location>
        <begin position="22"/>
        <end position="3622"/>
    </location>
</feature>
<keyword evidence="19" id="KW-1185">Reference proteome</keyword>
<dbReference type="Gene3D" id="2.10.25.10">
    <property type="entry name" value="Laminin"/>
    <property type="match status" value="7"/>
</dbReference>
<dbReference type="InterPro" id="IPR049883">
    <property type="entry name" value="NOTCH1_EGF-like"/>
</dbReference>
<dbReference type="CDD" id="cd22201">
    <property type="entry name" value="cubilin_NTD"/>
    <property type="match status" value="1"/>
</dbReference>
<dbReference type="GO" id="GO:0015031">
    <property type="term" value="P:protein transport"/>
    <property type="evidence" value="ECO:0007669"/>
    <property type="project" value="UniProtKB-KW"/>
</dbReference>
<dbReference type="SUPFAM" id="SSF57196">
    <property type="entry name" value="EGF/Laminin"/>
    <property type="match status" value="4"/>
</dbReference>
<keyword evidence="8" id="KW-0106">Calcium</keyword>
<keyword evidence="7" id="KW-0677">Repeat</keyword>
<evidence type="ECO:0008006" key="20">
    <source>
        <dbReference type="Google" id="ProtNLM"/>
    </source>
</evidence>
<feature type="domain" description="CUB" evidence="16">
    <location>
        <begin position="1332"/>
        <end position="1448"/>
    </location>
</feature>
<feature type="disulfide bond" evidence="14">
    <location>
        <begin position="178"/>
        <end position="187"/>
    </location>
</feature>
<dbReference type="PROSITE" id="PS00022">
    <property type="entry name" value="EGF_1"/>
    <property type="match status" value="4"/>
</dbReference>
<evidence type="ECO:0000256" key="11">
    <source>
        <dbReference type="ARBA" id="ARBA00023157"/>
    </source>
</evidence>
<dbReference type="FunFam" id="2.60.120.290:FF:000005">
    <property type="entry name" value="Procollagen C-endopeptidase enhancer 1"/>
    <property type="match status" value="5"/>
</dbReference>
<evidence type="ECO:0000256" key="14">
    <source>
        <dbReference type="PROSITE-ProRule" id="PRU00076"/>
    </source>
</evidence>
<feature type="domain" description="CUB" evidence="16">
    <location>
        <begin position="622"/>
        <end position="736"/>
    </location>
</feature>
<dbReference type="FunFam" id="2.10.25.10:FF:000260">
    <property type="entry name" value="Notch receptor 4"/>
    <property type="match status" value="1"/>
</dbReference>
<feature type="disulfide bond" evidence="14">
    <location>
        <begin position="447"/>
        <end position="456"/>
    </location>
</feature>
<feature type="domain" description="CUB" evidence="16">
    <location>
        <begin position="3395"/>
        <end position="3498"/>
    </location>
</feature>
<dbReference type="GO" id="GO:0005886">
    <property type="term" value="C:plasma membrane"/>
    <property type="evidence" value="ECO:0007669"/>
    <property type="project" value="UniProtKB-SubCell"/>
</dbReference>
<feature type="domain" description="EGF-like" evidence="17">
    <location>
        <begin position="459"/>
        <end position="496"/>
    </location>
</feature>
<dbReference type="CDD" id="cd00041">
    <property type="entry name" value="CUB"/>
    <property type="match status" value="24"/>
</dbReference>
<name>A0AAN7V7A0_9COLE</name>
<gene>
    <name evidence="18" type="ORF">RI129_011089</name>
</gene>
<keyword evidence="4 14" id="KW-0245">EGF-like domain</keyword>
<dbReference type="InterPro" id="IPR035914">
    <property type="entry name" value="Sperma_CUB_dom_sf"/>
</dbReference>
<evidence type="ECO:0000256" key="15">
    <source>
        <dbReference type="SAM" id="SignalP"/>
    </source>
</evidence>
<keyword evidence="6 15" id="KW-0732">Signal</keyword>
<feature type="domain" description="CUB" evidence="16">
    <location>
        <begin position="2438"/>
        <end position="2546"/>
    </location>
</feature>
<dbReference type="SUPFAM" id="SSF49854">
    <property type="entry name" value="Spermadhesin, CUB domain"/>
    <property type="match status" value="26"/>
</dbReference>
<feature type="disulfide bond" evidence="13">
    <location>
        <begin position="2947"/>
        <end position="2964"/>
    </location>
</feature>
<feature type="domain" description="CUB" evidence="16">
    <location>
        <begin position="742"/>
        <end position="857"/>
    </location>
</feature>
<feature type="domain" description="CUB" evidence="16">
    <location>
        <begin position="2665"/>
        <end position="2775"/>
    </location>
</feature>
<dbReference type="CDD" id="cd00054">
    <property type="entry name" value="EGF_CA"/>
    <property type="match status" value="6"/>
</dbReference>
<keyword evidence="11 14" id="KW-1015">Disulfide bond</keyword>
<dbReference type="PROSITE" id="PS01186">
    <property type="entry name" value="EGF_2"/>
    <property type="match status" value="1"/>
</dbReference>
<sequence length="3622" mass="400442">MGTFNVKFTLALLFLINPVLNFGPQPRIISEDGNLMFTCGENKNIRFVTKGRGSIFLNDGDLTNAASIAKNASDTLHRINTEYYDTFFQMKKFSRVIEGRGGILRRLQALEMGTGFRNTTNATSVRRGGFPAINRRLRILQRKVNNLVRLLNRNECASSPCNNGGICQDLFNGFLCHCPEEWEGPTCEKDVNECAKYAGTDLGCQNGATCVNKPGTYECICSQGWLGIHCTRQTASCTEGSIAELCGHGTCIPQNNAVGYKCLCDQGWTTNGISPACNTDVDECNSKMPYCSTNPVVPCVNTPGSFTCGNCPEGYTGNGHYCTDIDECLIFNGGCSVTPMVKCINTPGSKMCGSCPPGYIGDGTMCSFRGICGVNNGGCHHLAQCRDNPSISSTYVECLCPMGYIGGGVGVNGCVRGTQSGNACDSSPCVHGTCIADNRTGSYICQCTRKFTGRNCDIRKDPCQSNPCLHGGTCRSLLGISFKCICTPSYTGTTCETERQACGGLIRGLTGTIKYPLTPSRVYDPKVNCAWVIQTNATKVLNITFTKFNLQGGLTTCLHDWLQIHDGRNTIAQTLGRFCGKTLPNGGNIVSTHHLIYLWLRVDSSNLDTNFELNWDSTDPVCGDDISVTSHGTINSPGYPGNYPLNRDCFWKLSAPLGKRIQFHFFTLMIGNSPNCSGDYLSFYQGYAASSDRLLAKYCNTSHPEPLYSAGPEVLINFHSDATQSYPGFQISYSTVESLPGCGGVFTSLTGELGSPIENGRYPPDLICEYKIQVAENSRIKIKFLSFDLEHDGSCNYDFLTIHNGGSSSAPLVNKYCGNKLPPPYTSTGNQLFLIFTSDWGNAEVDEAGFRLKYETVCGGIYMESTGVIESPGYPNKYSEDQVCVYEIVQPLGTSISLSFLDFDIEVAQSGCFDYLEIRDGDSENSTLVGQYCGNRPPDVQSSHNYLWLKFESDSSVGSKGFQANYSTIDIGCGGILKEHSSTIKSPEHPTVYPTDKTCTWVIVAPEGFAIQLSWVLFSLEESTTCGFDYVEIYNNHTVNELLGRFCGTKLPPNMVSSSNVVTIKFVSDSSINFDGFMVSYVFVDQESACGGRYFTSTGVIKSPFYPNEYPPSRECEWVITVNTGQQILLNVTNFEMESSPDCSYDYLEIRNGGTSSSPLIGRYCGTDIPKQIPSHANLIHLNFHSDVADSRSGFQIMWESTATGKCLSRYFQYYSSNSIGCGGILTSPVGTIMSPNYPELTSDATECIWKIYTSAGSLIQVVFADILFEDCLGSYVEIFDGPNTRSKSLGTFCNIINVPFVRSTTNVVSIFFRSEGNQKARGFHIQYNSVCQNELTGFRGVIETPNFPNPYPHAVDCIWKIKVSMGNKINITFSHFNLVPISKGCIINFVNVIEIIHYENSELIDFNTYCGTDVPALIHLNSNEAEIHYVTNASLTGNGFRMEWQISGCGGTLTKPSGSLSTPNYPNAYPAATQCDWLIQLDYGFSIEITFEVVDFEASFDCNFDYILVINGPDESYPTLTKFCAKGTKPVTLTGSGNSMFVRFLSDFSYHGRGFFANYTAIHSTHFHSNVFQVYDGPSAAYPLLNKICGNSKPEVIRSSNNYMTVEFQSGTQFAAKGFLANYTTIYLVLAQRVTLIITHIHSMECADNEFPLKIYNGASNKSPVLGEYCENKIPPPLVSDGSSLHIEVTAFDMNFAASYYMLDTKCGGTLTAVSGFFATPRYPNNYPMDTECEWNIQVAPGNKVSLVIKSIDIVPSENCYLDYLEIREGNNRGKLIGTYCKETELSINKVGSLWILFKSGHIVDDDSGATGKGFVGEYSLDHGVALSGPMGQIASPLYPHYYTKNEEFSWTITVTFGQAILISFVDFYVETYSDNDCFLNKMEIYDGYNDEGRLIETLCGINLPNSVRSSSNVVFIKMVYDSIRHGSRFLLNWIEIEIMPKESTSVKPIVEGCGYNGVIDMTSRKIYVLKSPGYPNGYDNDLNCEWIFSTSPGYHLSVGFVRIDLEATQESCYADNINIYNKAMGSDDWNLVATICNINGTARPIHASNLIKVQFVTDSSVNGTGFDARIGNVCGSSLSGPNGVVSVNSTEFSYFVTCEWNVSVQSGKTIQVELAELNMQRDNLNHQVCEGYLLLKNGHYADSPILGIGKYCNNTNPGLLNTTGNQLYVKFLAFPGQSFKLLYKEMSSNCGGSIVLSKYYNATTISSPNYPNIPPPFCECLWTIMAPPGESLRVDFVERFDITIGSDASCTYAAVQVRDGGSKFSPLLGEFCEEMPNSTFSSDNMIHIRFFTTMKDPRNGFKAKISIAGCGGIIRSRAGEITSPSFNIKSMYPVNSNCIWHLVGPDDHTLILHFSTLDLPERGNFEEDCLSVDHVSLEENFKFNDTITTIGVYCGKTSPSEIRSSSNEVMVHFVTGNTEQNLSGFRLQFNSSQEVCGGNLNAERGVIETLGYPESNYITIECEWTITVPQDRRILLEFDDLDLNGNKYGPGVSFYNDAQYASFIQVVKNSTFVPVRSSGNVMQILYWSSIGSTTRGFKAHYSSDEPTLCVGNFNDNKGVLKTINVTTYYCTWNHVATTASQTLALSINVILSGQRPESRNCKYPSSAIIVTSENENNIMAKVCRSTQQPIIVRSPYGITKLIAYQNKNKNILQYTVNYATHSCGGVIKNQEGSISSPRFPEKPRTSVECAWILKLPANQQVTLNFDHINFDSNCDYNYIILYNGESPSSPKIGLFCENNKPTTLSTQGNTVLIEYHWDERSTGTGFQMSYKPNIGGCGGTFHDYSRVIESPSYPKNYPDNAECEWEIIGDPGYSIKLDFIDRFYLEESDGCNNDFLEVWNYNNGVWESLGKKCGRHVPDTFNSTSNRMKIMFRSNDKLSASGFKARWSLHCGGTFEADKKPRYIVSPGYPNDYNDSLVCVYHIKSPNSYVIINFEDFALEEGINCKSDNVTITTDYEESTRCGTNKPPPVRANEQVNITFKTDEFITRRGFKFLYKMDDCGGTITEPTVISSHPSFTNEAEPYSPSMDCYWNVTAPTNKNVVLKFMKFDLEYNAECAFDNVEIFEGITTNISSRLAVLCGNLTGDLPVIKSTTNKMVVHFVSDSSNHFGGFSAVVYFNYGPRSGCGGVIRVSDNTILRAPYELGNLDCQWELITTTDRMLKITFTEINLEPCSSNQTLGFLNCSCNVIEVRDGGPVSDIIEKICDNTIKPEITTSGHTAWLRLYTLGNTRNRAFQATVTTQLSPCGRSILNVTNQTQILTSPGYPNPYPNNLLCRWILRSEGAWDRFDLHFVDFDLEESSGGGGCTKDKVQITDKTYSVIAQGLGTSTVFSGISNSASEGPLPLPVGLHEYCGKTAVAFDYYTGENEVVVSFSSGFNNPHGRGFKMEYRLTGCNRNFTSIQGRLKIENAVANCLITITVPDNYTISLFFMEFFLESSDNCEQSYFKVADGNSESSPKLATLCGYSTPDPIFSTGNKLRIQALITEAYKLDAVYTSSPDGRGCGGTLYNYAGTFTSPMYPHEYRERKTCIWEVKVPQRKRAALKFNTFDINGANLQITTYNKDDSVNIIRNFDSNDESLAVIVSENNRLTVKYTTTVNSGGTGWVAQFRAVAIDSEVNWTY</sequence>
<dbReference type="FunFam" id="2.60.120.290:FF:000003">
    <property type="entry name" value="Neuropilin"/>
    <property type="match status" value="1"/>
</dbReference>
<evidence type="ECO:0000256" key="13">
    <source>
        <dbReference type="PROSITE-ProRule" id="PRU00059"/>
    </source>
</evidence>
<dbReference type="InterPro" id="IPR000859">
    <property type="entry name" value="CUB_dom"/>
</dbReference>
<protein>
    <recommendedName>
        <fullName evidence="20">Cubilin</fullName>
    </recommendedName>
</protein>
<dbReference type="InterPro" id="IPR000152">
    <property type="entry name" value="EGF-type_Asp/Asn_hydroxyl_site"/>
</dbReference>
<feature type="domain" description="CUB" evidence="16">
    <location>
        <begin position="2192"/>
        <end position="2310"/>
    </location>
</feature>
<organism evidence="18 19">
    <name type="scientific">Pyrocoelia pectoralis</name>
    <dbReference type="NCBI Taxonomy" id="417401"/>
    <lineage>
        <taxon>Eukaryota</taxon>
        <taxon>Metazoa</taxon>
        <taxon>Ecdysozoa</taxon>
        <taxon>Arthropoda</taxon>
        <taxon>Hexapoda</taxon>
        <taxon>Insecta</taxon>
        <taxon>Pterygota</taxon>
        <taxon>Neoptera</taxon>
        <taxon>Endopterygota</taxon>
        <taxon>Coleoptera</taxon>
        <taxon>Polyphaga</taxon>
        <taxon>Elateriformia</taxon>
        <taxon>Elateroidea</taxon>
        <taxon>Lampyridae</taxon>
        <taxon>Lampyrinae</taxon>
        <taxon>Pyrocoelia</taxon>
    </lineage>
</organism>
<dbReference type="InterPro" id="IPR018097">
    <property type="entry name" value="EGF_Ca-bd_CS"/>
</dbReference>
<dbReference type="PROSITE" id="PS01180">
    <property type="entry name" value="CUB"/>
    <property type="match status" value="25"/>
</dbReference>
<accession>A0AAN7V7A0</accession>
<dbReference type="PROSITE" id="PS01187">
    <property type="entry name" value="EGF_CA"/>
    <property type="match status" value="1"/>
</dbReference>
<comment type="subcellular location">
    <subcellularLocation>
        <location evidence="1">Cell membrane</location>
        <topology evidence="1">Peripheral membrane protein</topology>
    </subcellularLocation>
</comment>
<feature type="domain" description="CUB" evidence="16">
    <location>
        <begin position="2779"/>
        <end position="2892"/>
    </location>
</feature>
<feature type="domain" description="EGF-like" evidence="17">
    <location>
        <begin position="420"/>
        <end position="457"/>
    </location>
</feature>
<feature type="domain" description="CUB" evidence="16">
    <location>
        <begin position="1955"/>
        <end position="2075"/>
    </location>
</feature>
<feature type="signal peptide" evidence="15">
    <location>
        <begin position="1"/>
        <end position="21"/>
    </location>
</feature>
<reference evidence="18 19" key="1">
    <citation type="journal article" date="2024" name="Insects">
        <title>An Improved Chromosome-Level Genome Assembly of the Firefly Pyrocoelia pectoralis.</title>
        <authorList>
            <person name="Fu X."/>
            <person name="Meyer-Rochow V.B."/>
            <person name="Ballantyne L."/>
            <person name="Zhu X."/>
        </authorList>
    </citation>
    <scope>NUCLEOTIDE SEQUENCE [LARGE SCALE GENOMIC DNA]</scope>
    <source>
        <strain evidence="18">XCY_ONT2</strain>
    </source>
</reference>
<dbReference type="FunFam" id="2.10.25.10:FF:000379">
    <property type="entry name" value="Cubilin"/>
    <property type="match status" value="1"/>
</dbReference>
<feature type="domain" description="CUB" evidence="16">
    <location>
        <begin position="858"/>
        <end position="969"/>
    </location>
</feature>
<dbReference type="SMART" id="SM00181">
    <property type="entry name" value="EGF"/>
    <property type="match status" value="8"/>
</dbReference>
<feature type="domain" description="CUB" evidence="16">
    <location>
        <begin position="3127"/>
        <end position="3243"/>
    </location>
</feature>
<dbReference type="Gene3D" id="2.60.120.290">
    <property type="entry name" value="Spermadhesin, CUB domain"/>
    <property type="match status" value="26"/>
</dbReference>
<evidence type="ECO:0000256" key="1">
    <source>
        <dbReference type="ARBA" id="ARBA00004202"/>
    </source>
</evidence>
<feature type="domain" description="CUB" evidence="16">
    <location>
        <begin position="3247"/>
        <end position="3393"/>
    </location>
</feature>
<evidence type="ECO:0000256" key="2">
    <source>
        <dbReference type="ARBA" id="ARBA00022448"/>
    </source>
</evidence>
<dbReference type="Pfam" id="PF07645">
    <property type="entry name" value="EGF_CA"/>
    <property type="match status" value="3"/>
</dbReference>
<dbReference type="GO" id="GO:0005509">
    <property type="term" value="F:calcium ion binding"/>
    <property type="evidence" value="ECO:0007669"/>
    <property type="project" value="InterPro"/>
</dbReference>
<keyword evidence="5" id="KW-0479">Metal-binding</keyword>
<feature type="domain" description="CUB" evidence="16">
    <location>
        <begin position="1090"/>
        <end position="1202"/>
    </location>
</feature>
<keyword evidence="9" id="KW-0653">Protein transport</keyword>
<feature type="domain" description="CUB" evidence="16">
    <location>
        <begin position="2076"/>
        <end position="2188"/>
    </location>
</feature>
<dbReference type="PROSITE" id="PS00010">
    <property type="entry name" value="ASX_HYDROXYL"/>
    <property type="match status" value="2"/>
</dbReference>
<dbReference type="PANTHER" id="PTHR24251">
    <property type="entry name" value="OVOCHYMASE-RELATED"/>
    <property type="match status" value="1"/>
</dbReference>
<comment type="caution">
    <text evidence="18">The sequence shown here is derived from an EMBL/GenBank/DDBJ whole genome shotgun (WGS) entry which is preliminary data.</text>
</comment>
<evidence type="ECO:0000256" key="6">
    <source>
        <dbReference type="ARBA" id="ARBA00022729"/>
    </source>
</evidence>
<dbReference type="FunFam" id="2.10.25.10:FF:000095">
    <property type="entry name" value="Notch, isoform B"/>
    <property type="match status" value="1"/>
</dbReference>
<feature type="domain" description="CUB" evidence="16">
    <location>
        <begin position="1708"/>
        <end position="1823"/>
    </location>
</feature>
<keyword evidence="2" id="KW-0813">Transport</keyword>
<feature type="domain" description="CUB" evidence="16">
    <location>
        <begin position="1571"/>
        <end position="1627"/>
    </location>
</feature>
<proteinExistence type="predicted"/>
<feature type="domain" description="CUB" evidence="16">
    <location>
        <begin position="2312"/>
        <end position="2434"/>
    </location>
</feature>
<feature type="domain" description="CUB" evidence="16">
    <location>
        <begin position="1450"/>
        <end position="1563"/>
    </location>
</feature>
<evidence type="ECO:0000259" key="17">
    <source>
        <dbReference type="PROSITE" id="PS50026"/>
    </source>
</evidence>
<feature type="domain" description="EGF-like" evidence="17">
    <location>
        <begin position="152"/>
        <end position="188"/>
    </location>
</feature>
<keyword evidence="12" id="KW-0325">Glycoprotein</keyword>
<dbReference type="InterPro" id="IPR001881">
    <property type="entry name" value="EGF-like_Ca-bd_dom"/>
</dbReference>
<evidence type="ECO:0000313" key="18">
    <source>
        <dbReference type="EMBL" id="KAK5640278.1"/>
    </source>
</evidence>
<feature type="domain" description="CUB" evidence="16">
    <location>
        <begin position="2893"/>
        <end position="3000"/>
    </location>
</feature>
<feature type="domain" description="CUB" evidence="16">
    <location>
        <begin position="3504"/>
        <end position="3612"/>
    </location>
</feature>
<evidence type="ECO:0000256" key="12">
    <source>
        <dbReference type="ARBA" id="ARBA00023180"/>
    </source>
</evidence>
<dbReference type="InterPro" id="IPR000742">
    <property type="entry name" value="EGF"/>
</dbReference>
<feature type="domain" description="CUB" evidence="16">
    <location>
        <begin position="502"/>
        <end position="618"/>
    </location>
</feature>
<evidence type="ECO:0000256" key="10">
    <source>
        <dbReference type="ARBA" id="ARBA00023136"/>
    </source>
</evidence>
<dbReference type="PROSITE" id="PS50026">
    <property type="entry name" value="EGF_3"/>
    <property type="match status" value="4"/>
</dbReference>
<feature type="disulfide bond" evidence="14">
    <location>
        <begin position="424"/>
        <end position="434"/>
    </location>
</feature>
<feature type="disulfide bond" evidence="14">
    <location>
        <begin position="486"/>
        <end position="495"/>
    </location>
</feature>
<dbReference type="Pfam" id="PF00431">
    <property type="entry name" value="CUB"/>
    <property type="match status" value="25"/>
</dbReference>
<evidence type="ECO:0000256" key="4">
    <source>
        <dbReference type="ARBA" id="ARBA00022536"/>
    </source>
</evidence>
<evidence type="ECO:0000256" key="5">
    <source>
        <dbReference type="ARBA" id="ARBA00022723"/>
    </source>
</evidence>
<feature type="domain" description="CUB" evidence="16">
    <location>
        <begin position="3002"/>
        <end position="3120"/>
    </location>
</feature>
<dbReference type="Proteomes" id="UP001329430">
    <property type="component" value="Chromosome 8"/>
</dbReference>
<dbReference type="SMART" id="SM00179">
    <property type="entry name" value="EGF_CA"/>
    <property type="match status" value="7"/>
</dbReference>
<feature type="domain" description="CUB" evidence="16">
    <location>
        <begin position="1824"/>
        <end position="1938"/>
    </location>
</feature>
<dbReference type="FunFam" id="2.60.120.290:FF:000060">
    <property type="entry name" value="Cubilin homolog"/>
    <property type="match status" value="1"/>
</dbReference>
<dbReference type="SMART" id="SM00042">
    <property type="entry name" value="CUB"/>
    <property type="match status" value="24"/>
</dbReference>
<feature type="disulfide bond" evidence="14">
    <location>
        <begin position="221"/>
        <end position="230"/>
    </location>
</feature>
<dbReference type="FunFam" id="2.60.120.290:FF:000013">
    <property type="entry name" value="Membrane frizzled-related protein"/>
    <property type="match status" value="6"/>
</dbReference>
<evidence type="ECO:0000256" key="3">
    <source>
        <dbReference type="ARBA" id="ARBA00022475"/>
    </source>
</evidence>
<feature type="domain" description="CUB" evidence="16">
    <location>
        <begin position="1222"/>
        <end position="1331"/>
    </location>
</feature>